<keyword evidence="3" id="KW-0472">Membrane</keyword>
<name>A0A0W8G4M7_9ZZZZ</name>
<dbReference type="PROSITE" id="PS50005">
    <property type="entry name" value="TPR"/>
    <property type="match status" value="1"/>
</dbReference>
<dbReference type="SMART" id="SM00028">
    <property type="entry name" value="TPR"/>
    <property type="match status" value="11"/>
</dbReference>
<dbReference type="PROSITE" id="PS50104">
    <property type="entry name" value="TIR"/>
    <property type="match status" value="1"/>
</dbReference>
<proteinExistence type="predicted"/>
<feature type="domain" description="TIR" evidence="4">
    <location>
        <begin position="1"/>
        <end position="137"/>
    </location>
</feature>
<evidence type="ECO:0000313" key="5">
    <source>
        <dbReference type="EMBL" id="KUG28038.1"/>
    </source>
</evidence>
<accession>A0A0W8G4M7</accession>
<dbReference type="InterPro" id="IPR019734">
    <property type="entry name" value="TPR_rpt"/>
</dbReference>
<dbReference type="EMBL" id="LNQE01000264">
    <property type="protein sequence ID" value="KUG28038.1"/>
    <property type="molecule type" value="Genomic_DNA"/>
</dbReference>
<comment type="caution">
    <text evidence="5">The sequence shown here is derived from an EMBL/GenBank/DDBJ whole genome shotgun (WGS) entry which is preliminary data.</text>
</comment>
<protein>
    <recommendedName>
        <fullName evidence="4">TIR domain-containing protein</fullName>
    </recommendedName>
</protein>
<keyword evidence="3" id="KW-0812">Transmembrane</keyword>
<dbReference type="GO" id="GO:0007165">
    <property type="term" value="P:signal transduction"/>
    <property type="evidence" value="ECO:0007669"/>
    <property type="project" value="InterPro"/>
</dbReference>
<dbReference type="SUPFAM" id="SSF52540">
    <property type="entry name" value="P-loop containing nucleoside triphosphate hydrolases"/>
    <property type="match status" value="1"/>
</dbReference>
<dbReference type="Pfam" id="PF13676">
    <property type="entry name" value="TIR_2"/>
    <property type="match status" value="1"/>
</dbReference>
<dbReference type="Gene3D" id="1.25.40.10">
    <property type="entry name" value="Tetratricopeptide repeat domain"/>
    <property type="match status" value="3"/>
</dbReference>
<gene>
    <name evidence="5" type="ORF">ASZ90_002104</name>
</gene>
<dbReference type="SUPFAM" id="SSF52200">
    <property type="entry name" value="Toll/Interleukin receptor TIR domain"/>
    <property type="match status" value="1"/>
</dbReference>
<dbReference type="PANTHER" id="PTHR45641:SF19">
    <property type="entry name" value="NEPHROCYSTIN-3"/>
    <property type="match status" value="1"/>
</dbReference>
<evidence type="ECO:0000256" key="1">
    <source>
        <dbReference type="ARBA" id="ARBA00022737"/>
    </source>
</evidence>
<sequence>MRYDIFISYSRRDNDKGQVASLVEHIAKKFEAFSGRTLDPFFDTKEITGGEYWQDKILTGLKDSRLLLACLSPEYLESKWCEWEFNEYQKYELGRAFLGKGVAPIYFVKVPGFHTAGFEEACAEWITRLRHRQQYDLVPWHEEGEAALQRTEVASRLDELTHQVWEQVRLGELAQNRKGNLDRANERFVGRVQEMERLHRLVGLGKGVGVLTAVNGLGGIGKTALALQYAHAYGDFFAGGCWQILCEGQADLMEAFGSLVGQRDMDFELTDEEKKNPELKFERVLRELKKKAEAIRQEEAAMPPERRFKGNRARVLVLLDNVDKPELLSDEQTRRLPQADWLCLLATTRLGPEDLKEIDDQNFLPVDELLEEDALALIESYQPKRRFKDETQRKAARKIVNLLGRMPLAVEVAAVYMGESRVTCEAFLTRLLKDGQDYFSQVEKGEKGKVRHGEKRLGLTLGPTLERLGDAERLAVDYAALLPADHIPLPWIRALLATKYPEYGRDADIGDPDPWLDLVHHLLGLRLVRESGVVDGNGNPLVVHMHRLVQEVVRDRMGERKEALEAPLAKYAESRAEFLLENWVRREHRWEIAPLVALAEALMADEKQSGADFASMLATPLMYLAQYTEAKRLLERAVEIREKAFAPDHPALATSYSNLALVEKDTGNLAEARCLLLRAIEIEEKAFDQDHPALATSYSNLALVELDLGNLAEARHLLQRAVEIEEKAFEQDHPNLAKDYSNLALVEHALGNLAEARLLLHRTFKIDAKACKLNHLELGKRFSNLAIVEKELGNLAWAKRLLHRTIEIDEKAFEPDHPALARDYSNLAMVEKDMGNLAEARCLLLRAIEIEEKAFDQDHPALGTLYSNVALVEKDLGNLAEARRLLQRAVEIEEKAFEPDHPSLARDYSNLAMVDLDMGNLAEARHHMHRAIEVGEKANEPNLPALATFYSGLGGVEMNQGNMAEARRLFLRGIEIEEMVFDPDHPTLSRDYSNLAMVEQDMGNLAEARRLMHRAIEIGEKAYEPDHPVLIKLYSNLAGVENDLGNPAEVLGLLQKSMKVARRFLAANPSSFSAAFALGSALKSISFIRLKRKEGEDVALALEACRECVMIFKKLHEDSPFDEKIADNYIQALNSMAAALELNGYIGDAAKLTIHNKMLLYSLGKQGMKFAVEYLKHDRDRGRKILLLATGALLFLGGLVWGGIILARAYF</sequence>
<dbReference type="SUPFAM" id="SSF48452">
    <property type="entry name" value="TPR-like"/>
    <property type="match status" value="2"/>
</dbReference>
<dbReference type="AlphaFoldDB" id="A0A0W8G4M7"/>
<dbReference type="SMART" id="SM00255">
    <property type="entry name" value="TIR"/>
    <property type="match status" value="1"/>
</dbReference>
<feature type="transmembrane region" description="Helical" evidence="3">
    <location>
        <begin position="1185"/>
        <end position="1210"/>
    </location>
</feature>
<dbReference type="InterPro" id="IPR011990">
    <property type="entry name" value="TPR-like_helical_dom_sf"/>
</dbReference>
<dbReference type="Gene3D" id="3.40.50.300">
    <property type="entry name" value="P-loop containing nucleotide triphosphate hydrolases"/>
    <property type="match status" value="1"/>
</dbReference>
<evidence type="ECO:0000256" key="3">
    <source>
        <dbReference type="SAM" id="Phobius"/>
    </source>
</evidence>
<dbReference type="Pfam" id="PF13374">
    <property type="entry name" value="TPR_10"/>
    <property type="match status" value="1"/>
</dbReference>
<dbReference type="InterPro" id="IPR027417">
    <property type="entry name" value="P-loop_NTPase"/>
</dbReference>
<dbReference type="InterPro" id="IPR035897">
    <property type="entry name" value="Toll_tir_struct_dom_sf"/>
</dbReference>
<keyword evidence="1" id="KW-0677">Repeat</keyword>
<dbReference type="Gene3D" id="3.40.50.10140">
    <property type="entry name" value="Toll/interleukin-1 receptor homology (TIR) domain"/>
    <property type="match status" value="1"/>
</dbReference>
<keyword evidence="2" id="KW-0802">TPR repeat</keyword>
<evidence type="ECO:0000259" key="4">
    <source>
        <dbReference type="PROSITE" id="PS50104"/>
    </source>
</evidence>
<dbReference type="InterPro" id="IPR000157">
    <property type="entry name" value="TIR_dom"/>
</dbReference>
<reference evidence="5" key="1">
    <citation type="journal article" date="2015" name="Proc. Natl. Acad. Sci. U.S.A.">
        <title>Networks of energetic and metabolic interactions define dynamics in microbial communities.</title>
        <authorList>
            <person name="Embree M."/>
            <person name="Liu J.K."/>
            <person name="Al-Bassam M.M."/>
            <person name="Zengler K."/>
        </authorList>
    </citation>
    <scope>NUCLEOTIDE SEQUENCE</scope>
</reference>
<organism evidence="5">
    <name type="scientific">hydrocarbon metagenome</name>
    <dbReference type="NCBI Taxonomy" id="938273"/>
    <lineage>
        <taxon>unclassified sequences</taxon>
        <taxon>metagenomes</taxon>
        <taxon>ecological metagenomes</taxon>
    </lineage>
</organism>
<dbReference type="Pfam" id="PF13424">
    <property type="entry name" value="TPR_12"/>
    <property type="match status" value="5"/>
</dbReference>
<keyword evidence="3" id="KW-1133">Transmembrane helix</keyword>
<evidence type="ECO:0000256" key="2">
    <source>
        <dbReference type="ARBA" id="ARBA00022803"/>
    </source>
</evidence>
<dbReference type="PANTHER" id="PTHR45641">
    <property type="entry name" value="TETRATRICOPEPTIDE REPEAT PROTEIN (AFU_ORTHOLOGUE AFUA_6G03870)"/>
    <property type="match status" value="1"/>
</dbReference>